<dbReference type="EMBL" id="CP063361">
    <property type="protein sequence ID" value="UOD27275.1"/>
    <property type="molecule type" value="Genomic_DNA"/>
</dbReference>
<dbReference type="InterPro" id="IPR013424">
    <property type="entry name" value="Ice-binding_C"/>
</dbReference>
<reference evidence="3 4" key="1">
    <citation type="submission" date="2020-10" db="EMBL/GenBank/DDBJ databases">
        <title>Genome analysis of Massilia species.</title>
        <authorList>
            <person name="Jung D.-H."/>
        </authorList>
    </citation>
    <scope>NUCLEOTIDE SEQUENCE [LARGE SCALE GENOMIC DNA]</scope>
    <source>
        <strain evidence="4">sipir</strain>
    </source>
</reference>
<organism evidence="3 4">
    <name type="scientific">Massilia violaceinigra</name>
    <dbReference type="NCBI Taxonomy" id="2045208"/>
    <lineage>
        <taxon>Bacteria</taxon>
        <taxon>Pseudomonadati</taxon>
        <taxon>Pseudomonadota</taxon>
        <taxon>Betaproteobacteria</taxon>
        <taxon>Burkholderiales</taxon>
        <taxon>Oxalobacteraceae</taxon>
        <taxon>Telluria group</taxon>
        <taxon>Massilia</taxon>
    </lineage>
</organism>
<name>A0ABY3ZXT5_9BURK</name>
<dbReference type="RefSeq" id="WP_243488550.1">
    <property type="nucleotide sequence ID" value="NZ_CP063361.1"/>
</dbReference>
<evidence type="ECO:0000256" key="1">
    <source>
        <dbReference type="SAM" id="SignalP"/>
    </source>
</evidence>
<sequence length="176" mass="18995">MLRYLACAATAFMFAAPAQAALQTYDWTFTGGFLGLESGSPFDGMLQGTFTVDDVNADGKFDKAELQALSYNGKNYPTCDGCSISRFSWMPGSAPEFSIYFRRETSEYYSSESLTTGQSYGFSSGSYSGGEPYIAGGRWTSDVTYKVSAVPEPQTWLMLGAGLLAIGAAVRRRKAA</sequence>
<keyword evidence="1" id="KW-0732">Signal</keyword>
<proteinExistence type="predicted"/>
<feature type="domain" description="Ice-binding protein C-terminal" evidence="2">
    <location>
        <begin position="149"/>
        <end position="173"/>
    </location>
</feature>
<protein>
    <submittedName>
        <fullName evidence="3">PEP-CTERM sorting domain-containing protein</fullName>
    </submittedName>
</protein>
<dbReference type="Pfam" id="PF07589">
    <property type="entry name" value="PEP-CTERM"/>
    <property type="match status" value="1"/>
</dbReference>
<accession>A0ABY3ZXT5</accession>
<dbReference type="NCBIfam" id="TIGR02595">
    <property type="entry name" value="PEP_CTERM"/>
    <property type="match status" value="1"/>
</dbReference>
<feature type="signal peptide" evidence="1">
    <location>
        <begin position="1"/>
        <end position="20"/>
    </location>
</feature>
<evidence type="ECO:0000259" key="2">
    <source>
        <dbReference type="Pfam" id="PF07589"/>
    </source>
</evidence>
<evidence type="ECO:0000313" key="3">
    <source>
        <dbReference type="EMBL" id="UOD27275.1"/>
    </source>
</evidence>
<keyword evidence="4" id="KW-1185">Reference proteome</keyword>
<feature type="chain" id="PRO_5045267467" evidence="1">
    <location>
        <begin position="21"/>
        <end position="176"/>
    </location>
</feature>
<dbReference type="Proteomes" id="UP000831532">
    <property type="component" value="Chromosome"/>
</dbReference>
<gene>
    <name evidence="3" type="ORF">INH39_17210</name>
</gene>
<evidence type="ECO:0000313" key="4">
    <source>
        <dbReference type="Proteomes" id="UP000831532"/>
    </source>
</evidence>